<proteinExistence type="inferred from homology"/>
<comment type="function">
    <text evidence="1">Responsible for the formation of the pyrimidine heterocycle in the thiamine biosynthesis pathway. Catalyzes the formation of hydroxymethylpyrimidine phosphate (HMP-P) from histidine and pyridoxal phosphate (PLP). The protein uses PLP and the active site histidine to form HMP-P, generating an inactive enzyme. The enzyme can only undergo a single turnover, which suggests it is a suicide enzyme.</text>
</comment>
<dbReference type="PANTHER" id="PTHR31528:SF1">
    <property type="entry name" value="4-AMINO-5-HYDROXYMETHYL-2-METHYLPYRIMIDINE PHOSPHATE SYNTHASE THI11-RELATED"/>
    <property type="match status" value="1"/>
</dbReference>
<feature type="domain" description="SsuA/THI5-like" evidence="13">
    <location>
        <begin position="74"/>
        <end position="279"/>
    </location>
</feature>
<keyword evidence="8" id="KW-0784">Thiamine biosynthesis</keyword>
<evidence type="ECO:0000256" key="4">
    <source>
        <dbReference type="ARBA" id="ARBA00011738"/>
    </source>
</evidence>
<dbReference type="Pfam" id="PF09084">
    <property type="entry name" value="NMT1"/>
    <property type="match status" value="1"/>
</dbReference>
<evidence type="ECO:0000256" key="3">
    <source>
        <dbReference type="ARBA" id="ARBA00009406"/>
    </source>
</evidence>
<evidence type="ECO:0000256" key="12">
    <source>
        <dbReference type="SAM" id="MobiDB-lite"/>
    </source>
</evidence>
<dbReference type="AlphaFoldDB" id="A0A1H8TIS1"/>
<keyword evidence="15" id="KW-1185">Reference proteome</keyword>
<gene>
    <name evidence="14" type="ORF">SAMN04487948_10782</name>
</gene>
<evidence type="ECO:0000256" key="2">
    <source>
        <dbReference type="ARBA" id="ARBA00004948"/>
    </source>
</evidence>
<evidence type="ECO:0000256" key="7">
    <source>
        <dbReference type="ARBA" id="ARBA00022898"/>
    </source>
</evidence>
<feature type="compositionally biased region" description="Low complexity" evidence="12">
    <location>
        <begin position="35"/>
        <end position="58"/>
    </location>
</feature>
<evidence type="ECO:0000256" key="11">
    <source>
        <dbReference type="ARBA" id="ARBA00048179"/>
    </source>
</evidence>
<name>A0A1H8TIS1_9EURY</name>
<dbReference type="GO" id="GO:0046872">
    <property type="term" value="F:metal ion binding"/>
    <property type="evidence" value="ECO:0007669"/>
    <property type="project" value="UniProtKB-KW"/>
</dbReference>
<evidence type="ECO:0000313" key="15">
    <source>
        <dbReference type="Proteomes" id="UP000199126"/>
    </source>
</evidence>
<dbReference type="GO" id="GO:0009228">
    <property type="term" value="P:thiamine biosynthetic process"/>
    <property type="evidence" value="ECO:0007669"/>
    <property type="project" value="UniProtKB-KW"/>
</dbReference>
<evidence type="ECO:0000256" key="9">
    <source>
        <dbReference type="ARBA" id="ARBA00023004"/>
    </source>
</evidence>
<evidence type="ECO:0000256" key="6">
    <source>
        <dbReference type="ARBA" id="ARBA00022723"/>
    </source>
</evidence>
<sequence length="375" mass="39359">MAIERREFLVVSGTALAAGCTGMNASDGTGGSTDGGATATDAPTGTETATASPEPTPSVTDVSLLLNWKPSGLHVPYYAAAAQGFYEAEGLNLQTIEAGQGSDFSAKQTGLGNTEFAITSSDQVLNVNSRELSPLSVGVVMQKSPVVVFSTRETFGSELTDPAQLAGKTVGTGPGMVRLLTELYLEQTGVRSDVEMVDTGYDTVQQLLAGKIDVAGGVFGDAIAARAQGGTTDSLQVANRVPAYGHVVATNADFADEHPATVTAFLRATARGAVWGRNNVEAAMDTLVDANGALAESRDQQREKWLTMADDHMLSDTVREQGWGWSEGDPWQTTAEALRSAEQLGGQVNADDVWTNAHLETESKYIDAYADLVSN</sequence>
<evidence type="ECO:0000313" key="14">
    <source>
        <dbReference type="EMBL" id="SEO90715.1"/>
    </source>
</evidence>
<dbReference type="Proteomes" id="UP000199126">
    <property type="component" value="Unassembled WGS sequence"/>
</dbReference>
<comment type="subunit">
    <text evidence="4">Homodimer.</text>
</comment>
<dbReference type="SUPFAM" id="SSF53850">
    <property type="entry name" value="Periplasmic binding protein-like II"/>
    <property type="match status" value="1"/>
</dbReference>
<dbReference type="InterPro" id="IPR015168">
    <property type="entry name" value="SsuA/THI5"/>
</dbReference>
<dbReference type="RefSeq" id="WP_089825243.1">
    <property type="nucleotide sequence ID" value="NZ_FODV01000007.1"/>
</dbReference>
<evidence type="ECO:0000256" key="5">
    <source>
        <dbReference type="ARBA" id="ARBA00022679"/>
    </source>
</evidence>
<accession>A0A1H8TIS1</accession>
<comment type="similarity">
    <text evidence="3">Belongs to the NMT1/THI5 family.</text>
</comment>
<dbReference type="InterPro" id="IPR027939">
    <property type="entry name" value="NMT1/THI5"/>
</dbReference>
<keyword evidence="7" id="KW-0663">Pyridoxal phosphate</keyword>
<comment type="pathway">
    <text evidence="2">Cofactor biosynthesis; thiamine diphosphate biosynthesis.</text>
</comment>
<evidence type="ECO:0000256" key="1">
    <source>
        <dbReference type="ARBA" id="ARBA00003469"/>
    </source>
</evidence>
<comment type="catalytic activity">
    <reaction evidence="11">
        <text>N(6)-(pyridoxal phosphate)-L-lysyl-[4-amino-5-hydroxymethyl-2-methylpyrimidine phosphate synthase] + L-histidyl-[4-amino-5-hydroxymethyl-2-methylpyrimidine phosphate synthase] + 2 Fe(3+) + 4 H2O = L-lysyl-[4-amino-5-hydroxymethyl-2-methylpyrimidine phosphate synthase] + (2S)-2-amino-5-hydroxy-4-oxopentanoyl-[4-amino-5-hydroxymethyl-2-methylpyrimidine phosphate synthase] + 4-amino-2-methyl-5-(phosphooxymethyl)pyrimidine + 3-oxopropanoate + 2 Fe(2+) + 2 H(+)</text>
        <dbReference type="Rhea" id="RHEA:65756"/>
        <dbReference type="Rhea" id="RHEA-COMP:16892"/>
        <dbReference type="Rhea" id="RHEA-COMP:16893"/>
        <dbReference type="Rhea" id="RHEA-COMP:16894"/>
        <dbReference type="Rhea" id="RHEA-COMP:16895"/>
        <dbReference type="ChEBI" id="CHEBI:15377"/>
        <dbReference type="ChEBI" id="CHEBI:15378"/>
        <dbReference type="ChEBI" id="CHEBI:29033"/>
        <dbReference type="ChEBI" id="CHEBI:29034"/>
        <dbReference type="ChEBI" id="CHEBI:29969"/>
        <dbReference type="ChEBI" id="CHEBI:29979"/>
        <dbReference type="ChEBI" id="CHEBI:33190"/>
        <dbReference type="ChEBI" id="CHEBI:58354"/>
        <dbReference type="ChEBI" id="CHEBI:143915"/>
        <dbReference type="ChEBI" id="CHEBI:157692"/>
    </reaction>
    <physiologicalReaction direction="left-to-right" evidence="11">
        <dbReference type="Rhea" id="RHEA:65757"/>
    </physiologicalReaction>
</comment>
<dbReference type="EMBL" id="FODV01000007">
    <property type="protein sequence ID" value="SEO90715.1"/>
    <property type="molecule type" value="Genomic_DNA"/>
</dbReference>
<keyword evidence="9" id="KW-0408">Iron</keyword>
<dbReference type="Gene3D" id="3.40.190.10">
    <property type="entry name" value="Periplasmic binding protein-like II"/>
    <property type="match status" value="2"/>
</dbReference>
<dbReference type="OrthoDB" id="312552at2157"/>
<evidence type="ECO:0000256" key="10">
    <source>
        <dbReference type="ARBA" id="ARBA00033171"/>
    </source>
</evidence>
<dbReference type="PROSITE" id="PS51257">
    <property type="entry name" value="PROKAR_LIPOPROTEIN"/>
    <property type="match status" value="1"/>
</dbReference>
<organism evidence="14 15">
    <name type="scientific">Halogranum amylolyticum</name>
    <dbReference type="NCBI Taxonomy" id="660520"/>
    <lineage>
        <taxon>Archaea</taxon>
        <taxon>Methanobacteriati</taxon>
        <taxon>Methanobacteriota</taxon>
        <taxon>Stenosarchaea group</taxon>
        <taxon>Halobacteria</taxon>
        <taxon>Halobacteriales</taxon>
        <taxon>Haloferacaceae</taxon>
    </lineage>
</organism>
<reference evidence="15" key="1">
    <citation type="submission" date="2016-10" db="EMBL/GenBank/DDBJ databases">
        <authorList>
            <person name="Varghese N."/>
            <person name="Submissions S."/>
        </authorList>
    </citation>
    <scope>NUCLEOTIDE SEQUENCE [LARGE SCALE GENOMIC DNA]</scope>
    <source>
        <strain evidence="15">CGMCC 1.10121</strain>
    </source>
</reference>
<keyword evidence="5" id="KW-0808">Transferase</keyword>
<protein>
    <recommendedName>
        <fullName evidence="10">Thiamine pyrimidine synthase</fullName>
    </recommendedName>
</protein>
<keyword evidence="6" id="KW-0479">Metal-binding</keyword>
<evidence type="ECO:0000256" key="8">
    <source>
        <dbReference type="ARBA" id="ARBA00022977"/>
    </source>
</evidence>
<dbReference type="PANTHER" id="PTHR31528">
    <property type="entry name" value="4-AMINO-5-HYDROXYMETHYL-2-METHYLPYRIMIDINE PHOSPHATE SYNTHASE THI11-RELATED"/>
    <property type="match status" value="1"/>
</dbReference>
<feature type="region of interest" description="Disordered" evidence="12">
    <location>
        <begin position="22"/>
        <end position="58"/>
    </location>
</feature>
<dbReference type="GO" id="GO:0016740">
    <property type="term" value="F:transferase activity"/>
    <property type="evidence" value="ECO:0007669"/>
    <property type="project" value="UniProtKB-KW"/>
</dbReference>
<evidence type="ECO:0000259" key="13">
    <source>
        <dbReference type="Pfam" id="PF09084"/>
    </source>
</evidence>